<dbReference type="RefSeq" id="WP_222583167.1">
    <property type="nucleotide sequence ID" value="NZ_JAHVHP010000001.1"/>
</dbReference>
<evidence type="ECO:0000313" key="3">
    <source>
        <dbReference type="Proteomes" id="UP000766609"/>
    </source>
</evidence>
<comment type="caution">
    <text evidence="2">The sequence shown here is derived from an EMBL/GenBank/DDBJ whole genome shotgun (WGS) entry which is preliminary data.</text>
</comment>
<organism evidence="2 3">
    <name type="scientific">Algoriphagus marincola</name>
    <dbReference type="NCBI Taxonomy" id="264027"/>
    <lineage>
        <taxon>Bacteria</taxon>
        <taxon>Pseudomonadati</taxon>
        <taxon>Bacteroidota</taxon>
        <taxon>Cytophagia</taxon>
        <taxon>Cytophagales</taxon>
        <taxon>Cyclobacteriaceae</taxon>
        <taxon>Algoriphagus</taxon>
    </lineage>
</organism>
<dbReference type="EMBL" id="JAHVHP010000001">
    <property type="protein sequence ID" value="MBY5950120.1"/>
    <property type="molecule type" value="Genomic_DNA"/>
</dbReference>
<evidence type="ECO:0000313" key="2">
    <source>
        <dbReference type="EMBL" id="MBY5950120.1"/>
    </source>
</evidence>
<dbReference type="Proteomes" id="UP000766609">
    <property type="component" value="Unassembled WGS sequence"/>
</dbReference>
<dbReference type="Pfam" id="PF09369">
    <property type="entry name" value="MZB"/>
    <property type="match status" value="1"/>
</dbReference>
<evidence type="ECO:0000259" key="1">
    <source>
        <dbReference type="Pfam" id="PF09369"/>
    </source>
</evidence>
<reference evidence="2 3" key="1">
    <citation type="submission" date="2021-06" db="EMBL/GenBank/DDBJ databases">
        <title>44 bacteria genomes isolated from Dapeng, Shenzhen.</title>
        <authorList>
            <person name="Zheng W."/>
            <person name="Yu S."/>
            <person name="Huang Y."/>
        </authorList>
    </citation>
    <scope>NUCLEOTIDE SEQUENCE [LARGE SCALE GENOMIC DNA]</scope>
    <source>
        <strain evidence="2 3">DP5N14-6</strain>
    </source>
</reference>
<sequence length="619" mass="69715">MSKKPDRKIRLGQLLSPFGIGQLVNFPNDETLMVSGLDAWDEMIDHRIQNAGFDHIDLSEFEIREPRLERLLGVSKFRKPFPFRESSRQNSRLTIPGVRFPQWHYCIRCGTMSQKGLSMPDIPRCSSGDCRGRLIPVRFVAVCPQGHIQDVPFLDWVHPDGIEDQEHILTYSAGKGSGDLSSIVIDCSCGARRSLAGIMNEGALDNISTCSGHRPWLGPIGITQPQSCDNSLRVVIKGGSNVHYAHIKSALYLPKTGDTTPELVQRVIERQESTLRSFYDLDNDGRALKLFLANQPEVKSGHLTIEELLQHVIDFIETDNDNNDVEINSDFDIRIQEYQYLNIGRDSENSDFKAVVKQFSDSEEGNFLAELFEHVVLIEKLRETRVFSGFSRLNSEDGRSLRNRINDLSVNEKDWLPAHVVYGEGIFIKFNDQKIDEWLTTANGNINELISRYHQEQADRMGEYEPRDISPAFILLHTFAHLLINRLCYNCGYGSSSLRERLYYSSSENNRMNGVLIYTSSGDSEGSMGGLVRQGKEGNFYKLVREIIEDARWCSADPVCMDVGSTTGQGPDSLNGAACHNCAIVPETSCEEFNRLLDRSCLIGTYSNPNSGFFANTNI</sequence>
<proteinExistence type="predicted"/>
<name>A0ABS7N4J3_9BACT</name>
<protein>
    <submittedName>
        <fullName evidence="2">DUF1998 domain-containing protein</fullName>
    </submittedName>
</protein>
<gene>
    <name evidence="2" type="ORF">KUV23_03985</name>
</gene>
<keyword evidence="3" id="KW-1185">Reference proteome</keyword>
<dbReference type="InterPro" id="IPR047721">
    <property type="entry name" value="DrmB"/>
</dbReference>
<accession>A0ABS7N4J3</accession>
<dbReference type="NCBIfam" id="NF038324">
    <property type="entry name" value="DrmB_fam"/>
    <property type="match status" value="1"/>
</dbReference>
<feature type="domain" description="MrfA-like Zn-binding" evidence="1">
    <location>
        <begin position="479"/>
        <end position="582"/>
    </location>
</feature>
<dbReference type="InterPro" id="IPR018973">
    <property type="entry name" value="MZB"/>
</dbReference>